<feature type="transmembrane region" description="Helical" evidence="4">
    <location>
        <begin position="6"/>
        <end position="28"/>
    </location>
</feature>
<dbReference type="PANTHER" id="PTHR10545:SF29">
    <property type="entry name" value="GH14572P-RELATED"/>
    <property type="match status" value="1"/>
</dbReference>
<evidence type="ECO:0000256" key="3">
    <source>
        <dbReference type="ARBA" id="ARBA00023315"/>
    </source>
</evidence>
<dbReference type="InterPro" id="IPR051016">
    <property type="entry name" value="Diverse_Substrate_AcTransf"/>
</dbReference>
<dbReference type="Gene3D" id="3.40.630.30">
    <property type="match status" value="1"/>
</dbReference>
<feature type="domain" description="N-acetyltransferase" evidence="5">
    <location>
        <begin position="50"/>
        <end position="204"/>
    </location>
</feature>
<dbReference type="CDD" id="cd04301">
    <property type="entry name" value="NAT_SF"/>
    <property type="match status" value="1"/>
</dbReference>
<evidence type="ECO:0000256" key="2">
    <source>
        <dbReference type="ARBA" id="ARBA00022679"/>
    </source>
</evidence>
<evidence type="ECO:0000313" key="7">
    <source>
        <dbReference type="Proteomes" id="UP000591131"/>
    </source>
</evidence>
<protein>
    <submittedName>
        <fullName evidence="6">Diamine acetyltransferase 2</fullName>
    </submittedName>
</protein>
<dbReference type="PROSITE" id="PS51186">
    <property type="entry name" value="GNAT"/>
    <property type="match status" value="1"/>
</dbReference>
<keyword evidence="4" id="KW-1133">Transmembrane helix</keyword>
<dbReference type="AlphaFoldDB" id="A0A7J6LHQ7"/>
<dbReference type="PANTHER" id="PTHR10545">
    <property type="entry name" value="DIAMINE N-ACETYLTRANSFERASE"/>
    <property type="match status" value="1"/>
</dbReference>
<evidence type="ECO:0000256" key="4">
    <source>
        <dbReference type="SAM" id="Phobius"/>
    </source>
</evidence>
<sequence length="204" mass="23290">MTQSGSVIRALAGSVGLCATGALAFSFFRYWQRRHRTLVIEKELETGETLIVRPGSEKDSEVIHGMVKRLAEFERMPEAVETTPQTLSEDYKANQYWTAIAELNGRPVGFALFFPIYSTWEGRSIHLEDLYILEGDRSKGVGLVMLQYVAKFAEARGCARVEWAALDWNVKAHDFYERLGANKMPEWIKFRLDRRGIQKVAYSC</sequence>
<dbReference type="EMBL" id="JAAPAO010000483">
    <property type="protein sequence ID" value="KAF4658693.1"/>
    <property type="molecule type" value="Genomic_DNA"/>
</dbReference>
<organism evidence="6 7">
    <name type="scientific">Perkinsus chesapeaki</name>
    <name type="common">Clam parasite</name>
    <name type="synonym">Perkinsus andrewsi</name>
    <dbReference type="NCBI Taxonomy" id="330153"/>
    <lineage>
        <taxon>Eukaryota</taxon>
        <taxon>Sar</taxon>
        <taxon>Alveolata</taxon>
        <taxon>Perkinsozoa</taxon>
        <taxon>Perkinsea</taxon>
        <taxon>Perkinsida</taxon>
        <taxon>Perkinsidae</taxon>
        <taxon>Perkinsus</taxon>
    </lineage>
</organism>
<dbReference type="FunFam" id="3.40.630.30:FF:000064">
    <property type="entry name" value="GNAT family acetyltransferase"/>
    <property type="match status" value="1"/>
</dbReference>
<keyword evidence="7" id="KW-1185">Reference proteome</keyword>
<gene>
    <name evidence="6" type="primary">SAT2_2</name>
    <name evidence="6" type="ORF">FOL47_007876</name>
</gene>
<evidence type="ECO:0000259" key="5">
    <source>
        <dbReference type="PROSITE" id="PS51186"/>
    </source>
</evidence>
<keyword evidence="4" id="KW-0812">Transmembrane</keyword>
<comment type="caution">
    <text evidence="6">The sequence shown here is derived from an EMBL/GenBank/DDBJ whole genome shotgun (WGS) entry which is preliminary data.</text>
</comment>
<evidence type="ECO:0000313" key="6">
    <source>
        <dbReference type="EMBL" id="KAF4658693.1"/>
    </source>
</evidence>
<reference evidence="6 7" key="1">
    <citation type="submission" date="2020-04" db="EMBL/GenBank/DDBJ databases">
        <title>Perkinsus chesapeaki whole genome sequence.</title>
        <authorList>
            <person name="Bogema D.R."/>
        </authorList>
    </citation>
    <scope>NUCLEOTIDE SEQUENCE [LARGE SCALE GENOMIC DNA]</scope>
    <source>
        <strain evidence="6">ATCC PRA-425</strain>
    </source>
</reference>
<dbReference type="InterPro" id="IPR016181">
    <property type="entry name" value="Acyl_CoA_acyltransferase"/>
</dbReference>
<dbReference type="Pfam" id="PF00583">
    <property type="entry name" value="Acetyltransf_1"/>
    <property type="match status" value="1"/>
</dbReference>
<keyword evidence="2 6" id="KW-0808">Transferase</keyword>
<comment type="similarity">
    <text evidence="1">Belongs to the acetyltransferase family.</text>
</comment>
<proteinExistence type="inferred from homology"/>
<name>A0A7J6LHQ7_PERCH</name>
<keyword evidence="4" id="KW-0472">Membrane</keyword>
<accession>A0A7J6LHQ7</accession>
<evidence type="ECO:0000256" key="1">
    <source>
        <dbReference type="ARBA" id="ARBA00008694"/>
    </source>
</evidence>
<dbReference type="SUPFAM" id="SSF55729">
    <property type="entry name" value="Acyl-CoA N-acyltransferases (Nat)"/>
    <property type="match status" value="1"/>
</dbReference>
<keyword evidence="3" id="KW-0012">Acyltransferase</keyword>
<dbReference type="GO" id="GO:0008080">
    <property type="term" value="F:N-acetyltransferase activity"/>
    <property type="evidence" value="ECO:0007669"/>
    <property type="project" value="TreeGrafter"/>
</dbReference>
<dbReference type="OrthoDB" id="410178at2759"/>
<dbReference type="InterPro" id="IPR000182">
    <property type="entry name" value="GNAT_dom"/>
</dbReference>
<dbReference type="Proteomes" id="UP000591131">
    <property type="component" value="Unassembled WGS sequence"/>
</dbReference>